<dbReference type="Proteomes" id="UP000663829">
    <property type="component" value="Unassembled WGS sequence"/>
</dbReference>
<organism evidence="1 5">
    <name type="scientific">Didymodactylos carnosus</name>
    <dbReference type="NCBI Taxonomy" id="1234261"/>
    <lineage>
        <taxon>Eukaryota</taxon>
        <taxon>Metazoa</taxon>
        <taxon>Spiralia</taxon>
        <taxon>Gnathifera</taxon>
        <taxon>Rotifera</taxon>
        <taxon>Eurotatoria</taxon>
        <taxon>Bdelloidea</taxon>
        <taxon>Philodinida</taxon>
        <taxon>Philodinidae</taxon>
        <taxon>Didymodactylos</taxon>
    </lineage>
</organism>
<evidence type="ECO:0000313" key="5">
    <source>
        <dbReference type="Proteomes" id="UP000663829"/>
    </source>
</evidence>
<dbReference type="EMBL" id="CAJOBC010002750">
    <property type="protein sequence ID" value="CAF3749252.1"/>
    <property type="molecule type" value="Genomic_DNA"/>
</dbReference>
<dbReference type="OrthoDB" id="10051807at2759"/>
<sequence length="200" mass="22755">MSKNIRQRLINAIYGGRNKQNETLKKPNKIACCSIRKPDDYEYIAYEPVQRSSKKNSDDYVELRDCHSNYGSSTQIPFSFSADSGICDSECYDVNISSITTTNIKGKLESTAKSENYEYYYPSTISDLSSIPPQQLNLSNFHITSNFSTRSCSECDDLSSIVSYNSSSSDRKEIHYNQQLAQFINYRTTASNIKIYPDII</sequence>
<comment type="caution">
    <text evidence="1">The sequence shown here is derived from an EMBL/GenBank/DDBJ whole genome shotgun (WGS) entry which is preliminary data.</text>
</comment>
<gene>
    <name evidence="1" type="ORF">GPM918_LOCUS12514</name>
    <name evidence="2" type="ORF">OVA965_LOCUS18158</name>
    <name evidence="3" type="ORF">SRO942_LOCUS12514</name>
    <name evidence="4" type="ORF">TMI583_LOCUS18170</name>
</gene>
<dbReference type="AlphaFoldDB" id="A0A814ET22"/>
<evidence type="ECO:0000313" key="2">
    <source>
        <dbReference type="EMBL" id="CAF1076617.1"/>
    </source>
</evidence>
<proteinExistence type="predicted"/>
<dbReference type="Proteomes" id="UP000681722">
    <property type="component" value="Unassembled WGS sequence"/>
</dbReference>
<dbReference type="Proteomes" id="UP000677228">
    <property type="component" value="Unassembled WGS sequence"/>
</dbReference>
<evidence type="ECO:0000313" key="3">
    <source>
        <dbReference type="EMBL" id="CAF3749252.1"/>
    </source>
</evidence>
<protein>
    <submittedName>
        <fullName evidence="1">Uncharacterized protein</fullName>
    </submittedName>
</protein>
<reference evidence="1" key="1">
    <citation type="submission" date="2021-02" db="EMBL/GenBank/DDBJ databases">
        <authorList>
            <person name="Nowell W R."/>
        </authorList>
    </citation>
    <scope>NUCLEOTIDE SEQUENCE</scope>
</reference>
<evidence type="ECO:0000313" key="1">
    <source>
        <dbReference type="EMBL" id="CAF0976394.1"/>
    </source>
</evidence>
<dbReference type="EMBL" id="CAJNOK010008931">
    <property type="protein sequence ID" value="CAF1076617.1"/>
    <property type="molecule type" value="Genomic_DNA"/>
</dbReference>
<dbReference type="EMBL" id="CAJNOQ010002750">
    <property type="protein sequence ID" value="CAF0976394.1"/>
    <property type="molecule type" value="Genomic_DNA"/>
</dbReference>
<evidence type="ECO:0000313" key="4">
    <source>
        <dbReference type="EMBL" id="CAF3840227.1"/>
    </source>
</evidence>
<name>A0A814ET22_9BILA</name>
<dbReference type="EMBL" id="CAJOBA010008947">
    <property type="protein sequence ID" value="CAF3840227.1"/>
    <property type="molecule type" value="Genomic_DNA"/>
</dbReference>
<accession>A0A814ET22</accession>
<dbReference type="Proteomes" id="UP000682733">
    <property type="component" value="Unassembled WGS sequence"/>
</dbReference>
<keyword evidence="5" id="KW-1185">Reference proteome</keyword>